<reference evidence="3" key="1">
    <citation type="journal article" date="2019" name="Sci. Rep.">
        <title>Draft genome of Tanacetum cinerariifolium, the natural source of mosquito coil.</title>
        <authorList>
            <person name="Yamashiro T."/>
            <person name="Shiraishi A."/>
            <person name="Satake H."/>
            <person name="Nakayama K."/>
        </authorList>
    </citation>
    <scope>NUCLEOTIDE SEQUENCE</scope>
</reference>
<proteinExistence type="predicted"/>
<feature type="compositionally biased region" description="Basic and acidic residues" evidence="1">
    <location>
        <begin position="130"/>
        <end position="145"/>
    </location>
</feature>
<feature type="region of interest" description="Disordered" evidence="1">
    <location>
        <begin position="32"/>
        <end position="180"/>
    </location>
</feature>
<keyword evidence="3" id="KW-0548">Nucleotidyltransferase</keyword>
<dbReference type="InterPro" id="IPR005162">
    <property type="entry name" value="Retrotrans_gag_dom"/>
</dbReference>
<accession>A0A6L2N880</accession>
<evidence type="ECO:0000313" key="3">
    <source>
        <dbReference type="EMBL" id="GEU80734.1"/>
    </source>
</evidence>
<dbReference type="PANTHER" id="PTHR33223:SF11">
    <property type="entry name" value="ELEMENT PROTEIN, PUTATIVE-RELATED"/>
    <property type="match status" value="1"/>
</dbReference>
<evidence type="ECO:0000259" key="2">
    <source>
        <dbReference type="Pfam" id="PF03732"/>
    </source>
</evidence>
<gene>
    <name evidence="3" type="ORF">Tci_052712</name>
</gene>
<dbReference type="Pfam" id="PF03732">
    <property type="entry name" value="Retrotrans_gag"/>
    <property type="match status" value="1"/>
</dbReference>
<organism evidence="3">
    <name type="scientific">Tanacetum cinerariifolium</name>
    <name type="common">Dalmatian daisy</name>
    <name type="synonym">Chrysanthemum cinerariifolium</name>
    <dbReference type="NCBI Taxonomy" id="118510"/>
    <lineage>
        <taxon>Eukaryota</taxon>
        <taxon>Viridiplantae</taxon>
        <taxon>Streptophyta</taxon>
        <taxon>Embryophyta</taxon>
        <taxon>Tracheophyta</taxon>
        <taxon>Spermatophyta</taxon>
        <taxon>Magnoliopsida</taxon>
        <taxon>eudicotyledons</taxon>
        <taxon>Gunneridae</taxon>
        <taxon>Pentapetalae</taxon>
        <taxon>asterids</taxon>
        <taxon>campanulids</taxon>
        <taxon>Asterales</taxon>
        <taxon>Asteraceae</taxon>
        <taxon>Asteroideae</taxon>
        <taxon>Anthemideae</taxon>
        <taxon>Anthemidinae</taxon>
        <taxon>Tanacetum</taxon>
    </lineage>
</organism>
<dbReference type="EMBL" id="BKCJ010008134">
    <property type="protein sequence ID" value="GEU80734.1"/>
    <property type="molecule type" value="Genomic_DNA"/>
</dbReference>
<evidence type="ECO:0000256" key="1">
    <source>
        <dbReference type="SAM" id="MobiDB-lite"/>
    </source>
</evidence>
<keyword evidence="3" id="KW-0695">RNA-directed DNA polymerase</keyword>
<name>A0A6L2N880_TANCI</name>
<dbReference type="AlphaFoldDB" id="A0A6L2N880"/>
<dbReference type="GO" id="GO:0003964">
    <property type="term" value="F:RNA-directed DNA polymerase activity"/>
    <property type="evidence" value="ECO:0007669"/>
    <property type="project" value="UniProtKB-KW"/>
</dbReference>
<sequence length="323" mass="37294">MPLPIIAEKVHKEKAEQDKLKEVKARLNFEGCSGKNSKIQKVSQHSESRAPYVRGDLRRRLRSRRSHSTTRSPEATPSVCSRIRRDISQSPRNGLGDIGRKERGMFKRLRDKGRSVSAHSKSRYQSFCPRRAEPVLEKHYHEGTSSRRTKPFSESEDSGGAHWKSRSKKQKSSIEEDDLSQPWAAAEVAMPTWCHMFNSTLVGSARVWFDDLPSEYMDSYDNLIKTFLANFLEQKKCIKDPVEIHHIKQREGESTEDFVQRFKYESRHVKRAPECMRILGFKHGITNPELIKRLHDNIPKSVDEMMRVSTAFLREEVAASNQA</sequence>
<feature type="compositionally biased region" description="Polar residues" evidence="1">
    <location>
        <begin position="34"/>
        <end position="45"/>
    </location>
</feature>
<keyword evidence="3" id="KW-0808">Transferase</keyword>
<dbReference type="PANTHER" id="PTHR33223">
    <property type="entry name" value="CCHC-TYPE DOMAIN-CONTAINING PROTEIN"/>
    <property type="match status" value="1"/>
</dbReference>
<feature type="domain" description="Retrotransposon gag" evidence="2">
    <location>
        <begin position="196"/>
        <end position="274"/>
    </location>
</feature>
<protein>
    <submittedName>
        <fullName evidence="3">Reverse transcriptase domain-containing protein</fullName>
    </submittedName>
</protein>
<feature type="compositionally biased region" description="Basic residues" evidence="1">
    <location>
        <begin position="57"/>
        <end position="68"/>
    </location>
</feature>
<comment type="caution">
    <text evidence="3">The sequence shown here is derived from an EMBL/GenBank/DDBJ whole genome shotgun (WGS) entry which is preliminary data.</text>
</comment>